<feature type="region of interest" description="Disordered" evidence="1">
    <location>
        <begin position="348"/>
        <end position="380"/>
    </location>
</feature>
<reference evidence="3 4" key="1">
    <citation type="submission" date="2020-08" db="EMBL/GenBank/DDBJ databases">
        <title>Sequencing the genomes of 1000 actinobacteria strains.</title>
        <authorList>
            <person name="Klenk H.-P."/>
        </authorList>
    </citation>
    <scope>NUCLEOTIDE SEQUENCE [LARGE SCALE GENOMIC DNA]</scope>
    <source>
        <strain evidence="3 4">DSM 28967</strain>
    </source>
</reference>
<dbReference type="EMBL" id="JACHMY010000001">
    <property type="protein sequence ID" value="MBB5833676.1"/>
    <property type="molecule type" value="Genomic_DNA"/>
</dbReference>
<evidence type="ECO:0000313" key="4">
    <source>
        <dbReference type="Proteomes" id="UP000549971"/>
    </source>
</evidence>
<dbReference type="SUPFAM" id="SSF82171">
    <property type="entry name" value="DPP6 N-terminal domain-like"/>
    <property type="match status" value="1"/>
</dbReference>
<keyword evidence="4" id="KW-1185">Reference proteome</keyword>
<feature type="transmembrane region" description="Helical" evidence="2">
    <location>
        <begin position="38"/>
        <end position="59"/>
    </location>
</feature>
<keyword evidence="2" id="KW-1133">Transmembrane helix</keyword>
<dbReference type="AlphaFoldDB" id="A0A7W9J126"/>
<evidence type="ECO:0000256" key="1">
    <source>
        <dbReference type="SAM" id="MobiDB-lite"/>
    </source>
</evidence>
<name>A0A7W9J126_9ACTN</name>
<evidence type="ECO:0000313" key="3">
    <source>
        <dbReference type="EMBL" id="MBB5833676.1"/>
    </source>
</evidence>
<keyword evidence="2" id="KW-0472">Membrane</keyword>
<proteinExistence type="predicted"/>
<gene>
    <name evidence="3" type="ORF">HDA39_000410</name>
</gene>
<sequence>MNDTETRLRDYLHTKAATVPDGAEPPGLDEAAARKRHLWPVVLAAAAIGAILVLTVPFLTRLGDKTDPAKPAPALAVPYTLSILDSEGSGTKTLHDGKTAVQVPNDVFSLSSRVDGGWAGTVSVPRTGGGNAQRIGVLRPDGTFRAFGPKDTNYLAVSPDRRQLATAEPLGGGKTRIATYDVASGRQVAAVMVPHQTSIVYGWNKNGIWFAQDYKVGAQPLVWQPSTGRLIQLSVRGFDLRLIAPPNADRVMLVTRVKQGAWCIQAARLAGSGLVVDREHCGTGGRAIYPDFSADGSTILDVDQNLVVDVATGRKTKLQLPGPLEMLASTASDGSGHVLVEFGHRMLGGEPRRGLTPPPSGALTPNPSSRTPVPNAGRLVPEGGGEVYRCDLGTGACQEALKIPKRGLLRLIQP</sequence>
<evidence type="ECO:0000256" key="2">
    <source>
        <dbReference type="SAM" id="Phobius"/>
    </source>
</evidence>
<evidence type="ECO:0008006" key="5">
    <source>
        <dbReference type="Google" id="ProtNLM"/>
    </source>
</evidence>
<accession>A0A7W9J126</accession>
<organism evidence="3 4">
    <name type="scientific">Kribbella italica</name>
    <dbReference type="NCBI Taxonomy" id="1540520"/>
    <lineage>
        <taxon>Bacteria</taxon>
        <taxon>Bacillati</taxon>
        <taxon>Actinomycetota</taxon>
        <taxon>Actinomycetes</taxon>
        <taxon>Propionibacteriales</taxon>
        <taxon>Kribbellaceae</taxon>
        <taxon>Kribbella</taxon>
    </lineage>
</organism>
<feature type="compositionally biased region" description="Polar residues" evidence="1">
    <location>
        <begin position="363"/>
        <end position="372"/>
    </location>
</feature>
<protein>
    <recommendedName>
        <fullName evidence="5">WD40 repeat domain-containing protein</fullName>
    </recommendedName>
</protein>
<dbReference type="RefSeq" id="WP_184793538.1">
    <property type="nucleotide sequence ID" value="NZ_JACHMY010000001.1"/>
</dbReference>
<keyword evidence="2" id="KW-0812">Transmembrane</keyword>
<comment type="caution">
    <text evidence="3">The sequence shown here is derived from an EMBL/GenBank/DDBJ whole genome shotgun (WGS) entry which is preliminary data.</text>
</comment>
<dbReference type="Proteomes" id="UP000549971">
    <property type="component" value="Unassembled WGS sequence"/>
</dbReference>